<feature type="domain" description="EAL" evidence="6">
    <location>
        <begin position="1012"/>
        <end position="1092"/>
    </location>
</feature>
<dbReference type="SMART" id="SM00448">
    <property type="entry name" value="REC"/>
    <property type="match status" value="2"/>
</dbReference>
<evidence type="ECO:0000259" key="7">
    <source>
        <dbReference type="PROSITE" id="PS50887"/>
    </source>
</evidence>
<dbReference type="Pfam" id="PF00072">
    <property type="entry name" value="Response_reg"/>
    <property type="match status" value="2"/>
</dbReference>
<dbReference type="Gene3D" id="3.30.450.20">
    <property type="entry name" value="PAS domain"/>
    <property type="match status" value="3"/>
</dbReference>
<dbReference type="SMART" id="SM00267">
    <property type="entry name" value="GGDEF"/>
    <property type="match status" value="1"/>
</dbReference>
<accession>A0ABR9CYS4</accession>
<dbReference type="Pfam" id="PF13185">
    <property type="entry name" value="GAF_2"/>
    <property type="match status" value="1"/>
</dbReference>
<dbReference type="PANTHER" id="PTHR44757:SF2">
    <property type="entry name" value="BIOFILM ARCHITECTURE MAINTENANCE PROTEIN MBAA"/>
    <property type="match status" value="1"/>
</dbReference>
<evidence type="ECO:0000313" key="8">
    <source>
        <dbReference type="EMBL" id="MBD9356023.1"/>
    </source>
</evidence>
<keyword evidence="3" id="KW-0597">Phosphoprotein</keyword>
<dbReference type="Proteomes" id="UP000652176">
    <property type="component" value="Unassembled WGS sequence"/>
</dbReference>
<dbReference type="InterPro" id="IPR003018">
    <property type="entry name" value="GAF"/>
</dbReference>
<dbReference type="SUPFAM" id="SSF55781">
    <property type="entry name" value="GAF domain-like"/>
    <property type="match status" value="1"/>
</dbReference>
<evidence type="ECO:0000259" key="5">
    <source>
        <dbReference type="PROSITE" id="PS50113"/>
    </source>
</evidence>
<dbReference type="Gene3D" id="3.20.20.450">
    <property type="entry name" value="EAL domain"/>
    <property type="match status" value="1"/>
</dbReference>
<dbReference type="InterPro" id="IPR000700">
    <property type="entry name" value="PAS-assoc_C"/>
</dbReference>
<dbReference type="PANTHER" id="PTHR44757">
    <property type="entry name" value="DIGUANYLATE CYCLASE DGCP"/>
    <property type="match status" value="1"/>
</dbReference>
<feature type="domain" description="PAC" evidence="5">
    <location>
        <begin position="363"/>
        <end position="415"/>
    </location>
</feature>
<dbReference type="Gene3D" id="3.30.70.270">
    <property type="match status" value="1"/>
</dbReference>
<dbReference type="PROSITE" id="PS50110">
    <property type="entry name" value="RESPONSE_REGULATORY"/>
    <property type="match status" value="2"/>
</dbReference>
<dbReference type="InterPro" id="IPR035919">
    <property type="entry name" value="EAL_sf"/>
</dbReference>
<dbReference type="CDD" id="cd01948">
    <property type="entry name" value="EAL"/>
    <property type="match status" value="1"/>
</dbReference>
<dbReference type="EMBL" id="JACXSS010000001">
    <property type="protein sequence ID" value="MBD9356023.1"/>
    <property type="molecule type" value="Genomic_DNA"/>
</dbReference>
<dbReference type="InterPro" id="IPR000160">
    <property type="entry name" value="GGDEF_dom"/>
</dbReference>
<dbReference type="Gene3D" id="3.30.450.40">
    <property type="match status" value="1"/>
</dbReference>
<dbReference type="InterPro" id="IPR001610">
    <property type="entry name" value="PAC"/>
</dbReference>
<keyword evidence="1" id="KW-0808">Transferase</keyword>
<dbReference type="InterPro" id="IPR029787">
    <property type="entry name" value="Nucleotide_cyclase"/>
</dbReference>
<organism evidence="8 9">
    <name type="scientific">Methylomonas albis</name>
    <dbReference type="NCBI Taxonomy" id="1854563"/>
    <lineage>
        <taxon>Bacteria</taxon>
        <taxon>Pseudomonadati</taxon>
        <taxon>Pseudomonadota</taxon>
        <taxon>Gammaproteobacteria</taxon>
        <taxon>Methylococcales</taxon>
        <taxon>Methylococcaceae</taxon>
        <taxon>Methylomonas</taxon>
    </lineage>
</organism>
<protein>
    <submittedName>
        <fullName evidence="8">Response regulator</fullName>
    </submittedName>
</protein>
<evidence type="ECO:0000259" key="6">
    <source>
        <dbReference type="PROSITE" id="PS50883"/>
    </source>
</evidence>
<feature type="modified residue" description="4-aspartylphosphate" evidence="3">
    <location>
        <position position="200"/>
    </location>
</feature>
<dbReference type="CDD" id="cd01949">
    <property type="entry name" value="GGDEF"/>
    <property type="match status" value="1"/>
</dbReference>
<dbReference type="SUPFAM" id="SSF141868">
    <property type="entry name" value="EAL domain-like"/>
    <property type="match status" value="1"/>
</dbReference>
<proteinExistence type="predicted"/>
<dbReference type="InterPro" id="IPR043128">
    <property type="entry name" value="Rev_trsase/Diguanyl_cyclase"/>
</dbReference>
<dbReference type="Pfam" id="PF08447">
    <property type="entry name" value="PAS_3"/>
    <property type="match status" value="1"/>
</dbReference>
<dbReference type="InterPro" id="IPR001789">
    <property type="entry name" value="Sig_transdc_resp-reg_receiver"/>
</dbReference>
<dbReference type="SUPFAM" id="SSF55073">
    <property type="entry name" value="Nucleotide cyclase"/>
    <property type="match status" value="1"/>
</dbReference>
<keyword evidence="2" id="KW-0418">Kinase</keyword>
<evidence type="ECO:0000256" key="2">
    <source>
        <dbReference type="ARBA" id="ARBA00022777"/>
    </source>
</evidence>
<dbReference type="NCBIfam" id="TIGR00229">
    <property type="entry name" value="sensory_box"/>
    <property type="match status" value="3"/>
</dbReference>
<dbReference type="InterPro" id="IPR000014">
    <property type="entry name" value="PAS"/>
</dbReference>
<dbReference type="Pfam" id="PF00990">
    <property type="entry name" value="GGDEF"/>
    <property type="match status" value="1"/>
</dbReference>
<dbReference type="InterPro" id="IPR013655">
    <property type="entry name" value="PAS_fold_3"/>
</dbReference>
<dbReference type="InterPro" id="IPR035965">
    <property type="entry name" value="PAS-like_dom_sf"/>
</dbReference>
<dbReference type="SUPFAM" id="SSF52172">
    <property type="entry name" value="CheY-like"/>
    <property type="match status" value="2"/>
</dbReference>
<dbReference type="PROSITE" id="PS50887">
    <property type="entry name" value="GGDEF"/>
    <property type="match status" value="1"/>
</dbReference>
<dbReference type="PROSITE" id="PS50883">
    <property type="entry name" value="EAL"/>
    <property type="match status" value="1"/>
</dbReference>
<dbReference type="InterPro" id="IPR052155">
    <property type="entry name" value="Biofilm_reg_signaling"/>
</dbReference>
<evidence type="ECO:0000256" key="3">
    <source>
        <dbReference type="PROSITE-ProRule" id="PRU00169"/>
    </source>
</evidence>
<feature type="domain" description="GGDEF" evidence="7">
    <location>
        <begin position="870"/>
        <end position="1003"/>
    </location>
</feature>
<dbReference type="PROSITE" id="PS50113">
    <property type="entry name" value="PAC"/>
    <property type="match status" value="1"/>
</dbReference>
<evidence type="ECO:0000313" key="9">
    <source>
        <dbReference type="Proteomes" id="UP000652176"/>
    </source>
</evidence>
<gene>
    <name evidence="8" type="ORF">IE877_08995</name>
</gene>
<dbReference type="InterPro" id="IPR001633">
    <property type="entry name" value="EAL_dom"/>
</dbReference>
<evidence type="ECO:0000256" key="1">
    <source>
        <dbReference type="ARBA" id="ARBA00022679"/>
    </source>
</evidence>
<dbReference type="CDD" id="cd00130">
    <property type="entry name" value="PAS"/>
    <property type="match status" value="2"/>
</dbReference>
<sequence length="1092" mass="123443">MPRTNTSRPSILIVDDVNENLHALLSILREDYAILAATHGEKALELAARAPGPDLILLDIKMPGMDGYEVLRRLKADPSTADIPVIFVTALSESANEAVGLKLGAADYITKPINPDLLKQRILTQLELRQYRRKPLLSLNEQMLIRAERPALLLVDDVPENIHELAEALKEEYRIRVASNGAKALEIVLGTNPPNLILLDILMPDMDGYEVCRRIKATTVGTRIPVMFVSVIDSTVDKVRGFSIGAADYITKPFDIDEVRARIRTHLELSRLYHHFEQLVEMRSAELGHLDAIVNRSPVIAISWRNVDDWPVSYVSSNVSTWGYRAEYFRSGKLKYIDLIHAADRLGVETAIAAHIAQGPDDYYQEYRILNGEGRWIWIAEFTRLIRNDDEQVVSIEGLLNDISARVEAEQTLRERERQLRAMGDNLPDGYIYRYQLKADGLAGFQYASAGLEKLHGLQPAQLIKDMSLFYAQLAPESIAKYREAEAASMRDLGVFQNTLLFNLPNGVQRWIAFHSSPHRQPDGSVSWDGVAIDVTQRIENEQKLILQARRAHALLDLPKASEDLSEAEFIQRGITLAEALTGSQMAFVYFVNQDQQLIEPTAWSPETKPNSSGTFFEKRHSLEQAGIWDEALRSRKPLVCNDCAKQPKKCALPDHAHQPIRLVSVPVLENGKVTMLIAIADKPSDYSELDVETVQLIANAIWRIVQRQRIEKKAARFSRVLERSTNEIYIFDSETLQFIDVNLGGRENLGYSLAELEQLSILDISTDITAESFEALIAPLRAGHKHHCDFSTHHRRKNGTVYPVEVRLEITEDQPALFVAIVNDLTETLHMQERITELSRYDSITGLPNQFYFEDLLSLAISEAEREHYEIGVVRLYIENFHNIDDTYGFDIGDQTLKIIASRLVKAAGSEGIVTRMAKDNFIVAYPLVKRIAEARELAENLQFAVSEPVLLGDYEIHLEAKLGISFYPSDAKLANPLVQRAGIALNHAKADKASNLRFFEREMNDLLLSKIALTNDIRHGIEREEFELYFQPQIDLGTRKIVGLEALVRWNHPVLGFLPPGRFINLAEESGLILPLGDWILRRAIYQMKE</sequence>
<dbReference type="InterPro" id="IPR011006">
    <property type="entry name" value="CheY-like_superfamily"/>
</dbReference>
<reference evidence="8 9" key="1">
    <citation type="submission" date="2020-09" db="EMBL/GenBank/DDBJ databases">
        <title>Methylomonas albis sp. nov. and Methylomonas fluvii sp. nov.: Two cold-adapted methanotrophs from the River Elbe and an amended description of Methylovulum psychrotolerans strain Eb1.</title>
        <authorList>
            <person name="Bussmann I.K."/>
            <person name="Klings K.-W."/>
            <person name="Warnstedt J."/>
            <person name="Hoppert M."/>
            <person name="Saborowski A."/>
            <person name="Horn F."/>
            <person name="Liebner S."/>
        </authorList>
    </citation>
    <scope>NUCLEOTIDE SEQUENCE [LARGE SCALE GENOMIC DNA]</scope>
    <source>
        <strain evidence="8 9">EbA</strain>
    </source>
</reference>
<feature type="domain" description="Response regulatory" evidence="4">
    <location>
        <begin position="10"/>
        <end position="126"/>
    </location>
</feature>
<keyword evidence="9" id="KW-1185">Reference proteome</keyword>
<dbReference type="NCBIfam" id="TIGR00254">
    <property type="entry name" value="GGDEF"/>
    <property type="match status" value="1"/>
</dbReference>
<dbReference type="Pfam" id="PF00563">
    <property type="entry name" value="EAL"/>
    <property type="match status" value="1"/>
</dbReference>
<dbReference type="SMART" id="SM00065">
    <property type="entry name" value="GAF"/>
    <property type="match status" value="1"/>
</dbReference>
<dbReference type="SMART" id="SM00086">
    <property type="entry name" value="PAC"/>
    <property type="match status" value="3"/>
</dbReference>
<feature type="domain" description="Response regulatory" evidence="4">
    <location>
        <begin position="151"/>
        <end position="267"/>
    </location>
</feature>
<dbReference type="Pfam" id="PF13426">
    <property type="entry name" value="PAS_9"/>
    <property type="match status" value="1"/>
</dbReference>
<comment type="caution">
    <text evidence="8">The sequence shown here is derived from an EMBL/GenBank/DDBJ whole genome shotgun (WGS) entry which is preliminary data.</text>
</comment>
<dbReference type="SUPFAM" id="SSF55785">
    <property type="entry name" value="PYP-like sensor domain (PAS domain)"/>
    <property type="match status" value="3"/>
</dbReference>
<dbReference type="Gene3D" id="3.40.50.2300">
    <property type="match status" value="2"/>
</dbReference>
<dbReference type="CDD" id="cd19920">
    <property type="entry name" value="REC_PA4781-like"/>
    <property type="match status" value="1"/>
</dbReference>
<feature type="modified residue" description="4-aspartylphosphate" evidence="3">
    <location>
        <position position="59"/>
    </location>
</feature>
<name>A0ABR9CYS4_9GAMM</name>
<dbReference type="InterPro" id="IPR029016">
    <property type="entry name" value="GAF-like_dom_sf"/>
</dbReference>
<evidence type="ECO:0000259" key="4">
    <source>
        <dbReference type="PROSITE" id="PS50110"/>
    </source>
</evidence>